<evidence type="ECO:0000313" key="9">
    <source>
        <dbReference type="Proteomes" id="UP000237423"/>
    </source>
</evidence>
<dbReference type="Gene3D" id="1.10.286.20">
    <property type="match status" value="1"/>
</dbReference>
<dbReference type="PANTHER" id="PTHR11741:SF0">
    <property type="entry name" value="ELONGATION FACTOR TS, MITOCHONDRIAL"/>
    <property type="match status" value="1"/>
</dbReference>
<dbReference type="NCBIfam" id="TIGR00116">
    <property type="entry name" value="tsf"/>
    <property type="match status" value="1"/>
</dbReference>
<organism evidence="8 9">
    <name type="scientific">Methylovulum psychrotolerans</name>
    <dbReference type="NCBI Taxonomy" id="1704499"/>
    <lineage>
        <taxon>Bacteria</taxon>
        <taxon>Pseudomonadati</taxon>
        <taxon>Pseudomonadota</taxon>
        <taxon>Gammaproteobacteria</taxon>
        <taxon>Methylococcales</taxon>
        <taxon>Methylococcaceae</taxon>
        <taxon>Methylovulum</taxon>
    </lineage>
</organism>
<dbReference type="GO" id="GO:0005737">
    <property type="term" value="C:cytoplasm"/>
    <property type="evidence" value="ECO:0007669"/>
    <property type="project" value="UniProtKB-SubCell"/>
</dbReference>
<feature type="region of interest" description="Involved in Mg(2+) ion dislocation from EF-Tu" evidence="6">
    <location>
        <begin position="83"/>
        <end position="86"/>
    </location>
</feature>
<dbReference type="InterPro" id="IPR009060">
    <property type="entry name" value="UBA-like_sf"/>
</dbReference>
<dbReference type="FunFam" id="1.10.286.20:FF:000001">
    <property type="entry name" value="Elongation factor Ts"/>
    <property type="match status" value="1"/>
</dbReference>
<dbReference type="InterPro" id="IPR001816">
    <property type="entry name" value="Transl_elong_EFTs/EF1B"/>
</dbReference>
<dbReference type="EMBL" id="PGFZ01000001">
    <property type="protein sequence ID" value="POZ53143.1"/>
    <property type="molecule type" value="Genomic_DNA"/>
</dbReference>
<dbReference type="SUPFAM" id="SSF46934">
    <property type="entry name" value="UBA-like"/>
    <property type="match status" value="1"/>
</dbReference>
<reference evidence="8 9" key="1">
    <citation type="submission" date="2017-11" db="EMBL/GenBank/DDBJ databases">
        <title>Draft Genome Sequence of Methylobacter psychrotolerans Sph1T, an Obligate Methanotroph from Low-Temperature Environments.</title>
        <authorList>
            <person name="Oshkin I.Y."/>
            <person name="Miroshnikov K."/>
            <person name="Belova S.E."/>
            <person name="Korzhenkov A."/>
            <person name="Toshchakov S.V."/>
            <person name="Dedysh S.N."/>
        </authorList>
    </citation>
    <scope>NUCLEOTIDE SEQUENCE [LARGE SCALE GENOMIC DNA]</scope>
    <source>
        <strain evidence="8 9">Sph1</strain>
    </source>
</reference>
<evidence type="ECO:0000259" key="7">
    <source>
        <dbReference type="Pfam" id="PF00889"/>
    </source>
</evidence>
<dbReference type="SUPFAM" id="SSF54713">
    <property type="entry name" value="Elongation factor Ts (EF-Ts), dimerisation domain"/>
    <property type="match status" value="2"/>
</dbReference>
<dbReference type="InterPro" id="IPR018101">
    <property type="entry name" value="Transl_elong_Ts_CS"/>
</dbReference>
<dbReference type="AlphaFoldDB" id="A0A2S5CQQ9"/>
<comment type="caution">
    <text evidence="8">The sequence shown here is derived from an EMBL/GenBank/DDBJ whole genome shotgun (WGS) entry which is preliminary data.</text>
</comment>
<dbReference type="RefSeq" id="WP_198328318.1">
    <property type="nucleotide sequence ID" value="NZ_CP022129.1"/>
</dbReference>
<protein>
    <recommendedName>
        <fullName evidence="2 6">Elongation factor Ts</fullName>
        <shortName evidence="6">EF-Ts</shortName>
    </recommendedName>
</protein>
<comment type="similarity">
    <text evidence="1 6">Belongs to the EF-Ts family.</text>
</comment>
<dbReference type="Pfam" id="PF00889">
    <property type="entry name" value="EF_TS"/>
    <property type="match status" value="1"/>
</dbReference>
<comment type="subcellular location">
    <subcellularLocation>
        <location evidence="6">Cytoplasm</location>
    </subcellularLocation>
</comment>
<feature type="domain" description="Translation elongation factor EFTs/EF1B dimerisation" evidence="7">
    <location>
        <begin position="75"/>
        <end position="275"/>
    </location>
</feature>
<evidence type="ECO:0000256" key="1">
    <source>
        <dbReference type="ARBA" id="ARBA00005532"/>
    </source>
</evidence>
<dbReference type="PROSITE" id="PS01126">
    <property type="entry name" value="EF_TS_1"/>
    <property type="match status" value="1"/>
</dbReference>
<dbReference type="HAMAP" id="MF_00050">
    <property type="entry name" value="EF_Ts"/>
    <property type="match status" value="1"/>
</dbReference>
<comment type="function">
    <text evidence="6">Associates with the EF-Tu.GDP complex and induces the exchange of GDP to GTP. It remains bound to the aminoacyl-tRNA.EF-Tu.GTP complex up to the GTP hydrolysis stage on the ribosome.</text>
</comment>
<proteinExistence type="inferred from homology"/>
<dbReference type="InterPro" id="IPR036402">
    <property type="entry name" value="EF-Ts_dimer_sf"/>
</dbReference>
<dbReference type="Gene3D" id="3.30.479.20">
    <property type="entry name" value="Elongation factor Ts, dimerisation domain"/>
    <property type="match status" value="2"/>
</dbReference>
<dbReference type="FunFam" id="1.10.8.10:FF:000001">
    <property type="entry name" value="Elongation factor Ts"/>
    <property type="match status" value="1"/>
</dbReference>
<name>A0A2S5CQQ9_9GAMM</name>
<dbReference type="InterPro" id="IPR014039">
    <property type="entry name" value="Transl_elong_EFTs/EF1B_dimer"/>
</dbReference>
<accession>A0A2S5CQQ9</accession>
<evidence type="ECO:0000256" key="3">
    <source>
        <dbReference type="ARBA" id="ARBA00022490"/>
    </source>
</evidence>
<keyword evidence="4 6" id="KW-0251">Elongation factor</keyword>
<evidence type="ECO:0000256" key="5">
    <source>
        <dbReference type="ARBA" id="ARBA00022917"/>
    </source>
</evidence>
<evidence type="ECO:0000256" key="6">
    <source>
        <dbReference type="HAMAP-Rule" id="MF_00050"/>
    </source>
</evidence>
<gene>
    <name evidence="6 8" type="primary">tsf</name>
    <name evidence="8" type="ORF">AADEFJLK_00157</name>
</gene>
<dbReference type="Proteomes" id="UP000237423">
    <property type="component" value="Unassembled WGS sequence"/>
</dbReference>
<evidence type="ECO:0000313" key="8">
    <source>
        <dbReference type="EMBL" id="POZ53143.1"/>
    </source>
</evidence>
<dbReference type="GO" id="GO:0003746">
    <property type="term" value="F:translation elongation factor activity"/>
    <property type="evidence" value="ECO:0007669"/>
    <property type="project" value="UniProtKB-UniRule"/>
</dbReference>
<evidence type="ECO:0000256" key="4">
    <source>
        <dbReference type="ARBA" id="ARBA00022768"/>
    </source>
</evidence>
<sequence>MSITISAAMVKELRERTSSGMMECKKALVEAEGDMELAIENMRKAGLAKADKKSGRIAAEGIIGVQVSPDGKTVAIVDINCETDFVAKADDFVSFVKNVTVGILNADIQTEEQLLAMPLEDGVTVDEMRRGLIAKLGENITVRRFEKFTASEGGTACYLHGSKMGVIVELAVADPELGKDVAMHIAASKPICVSEDQVSPETIAKEKEIFMAQAAESGKPAEIIEKMVVGRISKFLAEVTLLGQPFIKDDKITVGKLAASKGNKVIRFSRFEVGEGIEKKEENFAEEVMAQVRGS</sequence>
<keyword evidence="3 6" id="KW-0963">Cytoplasm</keyword>
<dbReference type="CDD" id="cd14275">
    <property type="entry name" value="UBA_EF-Ts"/>
    <property type="match status" value="1"/>
</dbReference>
<dbReference type="Gene3D" id="1.10.8.10">
    <property type="entry name" value="DNA helicase RuvA subunit, C-terminal domain"/>
    <property type="match status" value="1"/>
</dbReference>
<dbReference type="PANTHER" id="PTHR11741">
    <property type="entry name" value="ELONGATION FACTOR TS"/>
    <property type="match status" value="1"/>
</dbReference>
<keyword evidence="5 6" id="KW-0648">Protein biosynthesis</keyword>
<evidence type="ECO:0000256" key="2">
    <source>
        <dbReference type="ARBA" id="ARBA00016956"/>
    </source>
</evidence>